<sequence>MIKLVDGEDFSINIINNICFITFSSPSTRNAISLRMSAVMQEISWKKENNLSIFQKFLADNNCLLIVVQSSVKGIFSSGGNLSDLKNASKELCQNYASSIKAFCKLLHSCSIPSVTLLAGSAYGGGAELALATDFRWSIGKKSDLHFTQMRFAIPAGWGGMSRLAELCPQLSHKKISAMIIGRHSIFYEQMVNLNLIDNTFLNIKNCYRALNEWRDNIEQAPLDIRNDLMHRLNIKETYQLEEYDNEIFNKYFLNFEHKKRITTFFAKRNNNAKD</sequence>
<dbReference type="GO" id="GO:0005829">
    <property type="term" value="C:cytosol"/>
    <property type="evidence" value="ECO:0007669"/>
    <property type="project" value="UniProtKB-SubCell"/>
</dbReference>
<comment type="function">
    <text evidence="12">Decarboxylates ethylmalonyl-CoA, a potentially toxic metabolite, to form butyryl-CoA, suggesting it might be involved in metabolite proofreading. Acts preferentially on (S)-ethylmalonyl-CoA but also has some activity on the (R)-isomer. Also has methylmalonyl-CoA decarboxylase activity at lower level.</text>
</comment>
<evidence type="ECO:0000313" key="15">
    <source>
        <dbReference type="Proteomes" id="UP000291236"/>
    </source>
</evidence>
<dbReference type="PROSITE" id="PS00166">
    <property type="entry name" value="ENOYL_COA_HYDRATASE"/>
    <property type="match status" value="1"/>
</dbReference>
<dbReference type="CDD" id="cd06558">
    <property type="entry name" value="crotonase-like"/>
    <property type="match status" value="1"/>
</dbReference>
<dbReference type="EMBL" id="AP019368">
    <property type="protein sequence ID" value="BBH52037.1"/>
    <property type="molecule type" value="Genomic_DNA"/>
</dbReference>
<dbReference type="Gene3D" id="3.90.226.10">
    <property type="entry name" value="2-enoyl-CoA Hydratase, Chain A, domain 1"/>
    <property type="match status" value="1"/>
</dbReference>
<dbReference type="OrthoDB" id="4608673at2"/>
<dbReference type="PANTHER" id="PTHR11941:SF27">
    <property type="entry name" value="ETHYLMALONYL-COA DECARBOXYLASE"/>
    <property type="match status" value="1"/>
</dbReference>
<evidence type="ECO:0000256" key="11">
    <source>
        <dbReference type="ARBA" id="ARBA00047446"/>
    </source>
</evidence>
<evidence type="ECO:0000256" key="1">
    <source>
        <dbReference type="ARBA" id="ARBA00004514"/>
    </source>
</evidence>
<evidence type="ECO:0000256" key="5">
    <source>
        <dbReference type="ARBA" id="ARBA00036343"/>
    </source>
</evidence>
<evidence type="ECO:0000313" key="14">
    <source>
        <dbReference type="EMBL" id="BBH52037.1"/>
    </source>
</evidence>
<dbReference type="AlphaFoldDB" id="A0A4V0P254"/>
<keyword evidence="15" id="KW-1185">Reference proteome</keyword>
<accession>A0A4V0P254</accession>
<evidence type="ECO:0000256" key="10">
    <source>
        <dbReference type="ARBA" id="ARBA00042182"/>
    </source>
</evidence>
<keyword evidence="3" id="KW-0963">Cytoplasm</keyword>
<protein>
    <recommendedName>
        <fullName evidence="8">Ethylmalonyl-CoA decarboxylase</fullName>
        <ecNumber evidence="7">4.1.1.94</ecNumber>
    </recommendedName>
    <alternativeName>
        <fullName evidence="10">Enoyl-CoA hydratase domain-containing protein 1</fullName>
    </alternativeName>
    <alternativeName>
        <fullName evidence="9">Methylmalonyl-CoA decarboxylase</fullName>
    </alternativeName>
</protein>
<proteinExistence type="inferred from homology"/>
<dbReference type="GO" id="GO:0004492">
    <property type="term" value="F:methyl/ethyl malonyl-CoA decarboxylase activity"/>
    <property type="evidence" value="ECO:0007669"/>
    <property type="project" value="UniProtKB-EC"/>
</dbReference>
<dbReference type="InterPro" id="IPR001753">
    <property type="entry name" value="Enoyl-CoA_hydra/iso"/>
</dbReference>
<dbReference type="Proteomes" id="UP000291236">
    <property type="component" value="Chromosome"/>
</dbReference>
<evidence type="ECO:0000256" key="9">
    <source>
        <dbReference type="ARBA" id="ARBA00042052"/>
    </source>
</evidence>
<evidence type="ECO:0000256" key="4">
    <source>
        <dbReference type="ARBA" id="ARBA00023239"/>
    </source>
</evidence>
<organism evidence="14 15">
    <name type="scientific">Fluviispira sanaruensis</name>
    <dbReference type="NCBI Taxonomy" id="2493639"/>
    <lineage>
        <taxon>Bacteria</taxon>
        <taxon>Pseudomonadati</taxon>
        <taxon>Bdellovibrionota</taxon>
        <taxon>Oligoflexia</taxon>
        <taxon>Silvanigrellales</taxon>
        <taxon>Silvanigrellaceae</taxon>
        <taxon>Fluviispira</taxon>
    </lineage>
</organism>
<dbReference type="GO" id="GO:0006635">
    <property type="term" value="P:fatty acid beta-oxidation"/>
    <property type="evidence" value="ECO:0007669"/>
    <property type="project" value="TreeGrafter"/>
</dbReference>
<evidence type="ECO:0000256" key="12">
    <source>
        <dbReference type="ARBA" id="ARBA00056546"/>
    </source>
</evidence>
<dbReference type="KEGG" id="sbf:JCM31447_04740"/>
<dbReference type="InterPro" id="IPR029045">
    <property type="entry name" value="ClpP/crotonase-like_dom_sf"/>
</dbReference>
<dbReference type="PANTHER" id="PTHR11941">
    <property type="entry name" value="ENOYL-COA HYDRATASE-RELATED"/>
    <property type="match status" value="1"/>
</dbReference>
<name>A0A4V0P254_FLUSA</name>
<comment type="subcellular location">
    <subcellularLocation>
        <location evidence="1">Cytoplasm</location>
        <location evidence="1">Cytosol</location>
    </subcellularLocation>
</comment>
<evidence type="ECO:0000256" key="6">
    <source>
        <dbReference type="ARBA" id="ARBA00036541"/>
    </source>
</evidence>
<evidence type="ECO:0000256" key="8">
    <source>
        <dbReference type="ARBA" id="ARBA00039903"/>
    </source>
</evidence>
<evidence type="ECO:0000256" key="3">
    <source>
        <dbReference type="ARBA" id="ARBA00022490"/>
    </source>
</evidence>
<reference evidence="14 15" key="1">
    <citation type="submission" date="2018-12" db="EMBL/GenBank/DDBJ databases">
        <title>Rubrispira sanarue gen. nov., sp., nov., a member of the order Silvanigrellales, isolated from a brackish lake in Hamamatsu Japan.</title>
        <authorList>
            <person name="Maejima Y."/>
            <person name="Iino T."/>
            <person name="Muraguchi Y."/>
            <person name="Fukuda K."/>
            <person name="Nojiri H."/>
            <person name="Ohkuma M."/>
            <person name="Moriuchi R."/>
            <person name="Dohra H."/>
            <person name="Kimbara K."/>
            <person name="Shintani M."/>
        </authorList>
    </citation>
    <scope>NUCLEOTIDE SEQUENCE [LARGE SCALE GENOMIC DNA]</scope>
    <source>
        <strain evidence="14 15">RF1110005</strain>
    </source>
</reference>
<evidence type="ECO:0000256" key="13">
    <source>
        <dbReference type="RuleBase" id="RU003707"/>
    </source>
</evidence>
<dbReference type="InterPro" id="IPR018376">
    <property type="entry name" value="Enoyl-CoA_hyd/isom_CS"/>
</dbReference>
<gene>
    <name evidence="14" type="ORF">JCM31447_04740</name>
</gene>
<dbReference type="SUPFAM" id="SSF52096">
    <property type="entry name" value="ClpP/crotonase"/>
    <property type="match status" value="1"/>
</dbReference>
<comment type="catalytic activity">
    <reaction evidence="6">
        <text>(2R)-ethylmalonyl-CoA + H(+) = butanoyl-CoA + CO2</text>
        <dbReference type="Rhea" id="RHEA:59540"/>
        <dbReference type="ChEBI" id="CHEBI:15378"/>
        <dbReference type="ChEBI" id="CHEBI:16526"/>
        <dbReference type="ChEBI" id="CHEBI:57371"/>
        <dbReference type="ChEBI" id="CHEBI:85316"/>
        <dbReference type="EC" id="4.1.1.94"/>
    </reaction>
    <physiologicalReaction direction="left-to-right" evidence="6">
        <dbReference type="Rhea" id="RHEA:59541"/>
    </physiologicalReaction>
</comment>
<dbReference type="RefSeq" id="WP_130606129.1">
    <property type="nucleotide sequence ID" value="NZ_AP019368.1"/>
</dbReference>
<evidence type="ECO:0000256" key="7">
    <source>
        <dbReference type="ARBA" id="ARBA00038883"/>
    </source>
</evidence>
<dbReference type="Pfam" id="PF00378">
    <property type="entry name" value="ECH_1"/>
    <property type="match status" value="1"/>
</dbReference>
<comment type="catalytic activity">
    <reaction evidence="11">
        <text>(S)-methylmalonyl-CoA + H(+) = propanoyl-CoA + CO2</text>
        <dbReference type="Rhea" id="RHEA:61340"/>
        <dbReference type="ChEBI" id="CHEBI:15378"/>
        <dbReference type="ChEBI" id="CHEBI:16526"/>
        <dbReference type="ChEBI" id="CHEBI:57327"/>
        <dbReference type="ChEBI" id="CHEBI:57392"/>
        <dbReference type="EC" id="4.1.1.94"/>
    </reaction>
    <physiologicalReaction direction="left-to-right" evidence="11">
        <dbReference type="Rhea" id="RHEA:61341"/>
    </physiologicalReaction>
</comment>
<comment type="catalytic activity">
    <reaction evidence="5">
        <text>(2S)-ethylmalonyl-CoA + H(+) = butanoyl-CoA + CO2</text>
        <dbReference type="Rhea" id="RHEA:32131"/>
        <dbReference type="ChEBI" id="CHEBI:15378"/>
        <dbReference type="ChEBI" id="CHEBI:16526"/>
        <dbReference type="ChEBI" id="CHEBI:57371"/>
        <dbReference type="ChEBI" id="CHEBI:60909"/>
        <dbReference type="EC" id="4.1.1.94"/>
    </reaction>
    <physiologicalReaction direction="left-to-right" evidence="5">
        <dbReference type="Rhea" id="RHEA:32132"/>
    </physiologicalReaction>
</comment>
<keyword evidence="4" id="KW-0456">Lyase</keyword>
<dbReference type="EC" id="4.1.1.94" evidence="7"/>
<evidence type="ECO:0000256" key="2">
    <source>
        <dbReference type="ARBA" id="ARBA00005254"/>
    </source>
</evidence>
<comment type="similarity">
    <text evidence="2 13">Belongs to the enoyl-CoA hydratase/isomerase family.</text>
</comment>